<dbReference type="PROSITE" id="PS50071">
    <property type="entry name" value="HOMEOBOX_2"/>
    <property type="match status" value="1"/>
</dbReference>
<keyword evidence="1" id="KW-0371">Homeobox</keyword>
<gene>
    <name evidence="4" type="ORF">PXEA_LOCUS35366</name>
</gene>
<sequence>VKIWFQNRRTKHKREQICRPTEDDDSIGTCPQPLGLSDEELALINEALETAKNQRNNVGLALQAPETTENLTGLHNLQSQHAISRPHVLHSQCQRLPQPKQQQQPLAILSLPNANEVSSLGQRDLTTVKAYSQIGPQSSIPTKDVLETVTPCQSMNGIFSAEPICELDASIIVEKSTELRSYISRPIPKTLGELGKEPNISSSSPRSETGPKLPTSPTLLQGFQHPELPLNTEWGMEKARFSQAPSKCPPSRPPHSNYLQDETDWLGLVDSSPGLPWSAWIPESQPPVAAYTVDQTDLSGYCCPQAIRSSLSREKMIQMDSCQTDLTRRFQRPSLKVEPSVSVALGASCLFHPSAIPSPTFQSTAQLLAFQSSILSRIFSNF</sequence>
<dbReference type="CDD" id="cd00086">
    <property type="entry name" value="homeodomain"/>
    <property type="match status" value="1"/>
</dbReference>
<dbReference type="AlphaFoldDB" id="A0A448XPR2"/>
<name>A0A448XPR2_9PLAT</name>
<comment type="subcellular location">
    <subcellularLocation>
        <location evidence="1">Nucleus</location>
    </subcellularLocation>
</comment>
<keyword evidence="1" id="KW-0539">Nucleus</keyword>
<evidence type="ECO:0000313" key="4">
    <source>
        <dbReference type="EMBL" id="VEL41926.1"/>
    </source>
</evidence>
<feature type="region of interest" description="Disordered" evidence="2">
    <location>
        <begin position="190"/>
        <end position="223"/>
    </location>
</feature>
<dbReference type="GO" id="GO:0003677">
    <property type="term" value="F:DNA binding"/>
    <property type="evidence" value="ECO:0007669"/>
    <property type="project" value="UniProtKB-UniRule"/>
</dbReference>
<dbReference type="Proteomes" id="UP000784294">
    <property type="component" value="Unassembled WGS sequence"/>
</dbReference>
<protein>
    <recommendedName>
        <fullName evidence="3">Homeobox domain-containing protein</fullName>
    </recommendedName>
</protein>
<keyword evidence="5" id="KW-1185">Reference proteome</keyword>
<keyword evidence="1" id="KW-0238">DNA-binding</keyword>
<organism evidence="4 5">
    <name type="scientific">Protopolystoma xenopodis</name>
    <dbReference type="NCBI Taxonomy" id="117903"/>
    <lineage>
        <taxon>Eukaryota</taxon>
        <taxon>Metazoa</taxon>
        <taxon>Spiralia</taxon>
        <taxon>Lophotrochozoa</taxon>
        <taxon>Platyhelminthes</taxon>
        <taxon>Monogenea</taxon>
        <taxon>Polyopisthocotylea</taxon>
        <taxon>Polystomatidea</taxon>
        <taxon>Polystomatidae</taxon>
        <taxon>Protopolystoma</taxon>
    </lineage>
</organism>
<evidence type="ECO:0000256" key="1">
    <source>
        <dbReference type="PROSITE-ProRule" id="PRU00108"/>
    </source>
</evidence>
<dbReference type="InterPro" id="IPR001356">
    <property type="entry name" value="HD"/>
</dbReference>
<dbReference type="GO" id="GO:0005634">
    <property type="term" value="C:nucleus"/>
    <property type="evidence" value="ECO:0007669"/>
    <property type="project" value="UniProtKB-SubCell"/>
</dbReference>
<accession>A0A448XPR2</accession>
<evidence type="ECO:0000259" key="3">
    <source>
        <dbReference type="PROSITE" id="PS50071"/>
    </source>
</evidence>
<comment type="caution">
    <text evidence="4">The sequence shown here is derived from an EMBL/GenBank/DDBJ whole genome shotgun (WGS) entry which is preliminary data.</text>
</comment>
<feature type="domain" description="Homeobox" evidence="3">
    <location>
        <begin position="1"/>
        <end position="15"/>
    </location>
</feature>
<proteinExistence type="predicted"/>
<evidence type="ECO:0000256" key="2">
    <source>
        <dbReference type="SAM" id="MobiDB-lite"/>
    </source>
</evidence>
<evidence type="ECO:0000313" key="5">
    <source>
        <dbReference type="Proteomes" id="UP000784294"/>
    </source>
</evidence>
<feature type="non-terminal residue" evidence="4">
    <location>
        <position position="1"/>
    </location>
</feature>
<reference evidence="4" key="1">
    <citation type="submission" date="2018-11" db="EMBL/GenBank/DDBJ databases">
        <authorList>
            <consortium name="Pathogen Informatics"/>
        </authorList>
    </citation>
    <scope>NUCLEOTIDE SEQUENCE</scope>
</reference>
<feature type="DNA-binding region" description="Homeobox" evidence="1">
    <location>
        <begin position="3"/>
        <end position="16"/>
    </location>
</feature>
<dbReference type="EMBL" id="CAAALY010271712">
    <property type="protein sequence ID" value="VEL41926.1"/>
    <property type="molecule type" value="Genomic_DNA"/>
</dbReference>